<dbReference type="GO" id="GO:0008531">
    <property type="term" value="F:riboflavin kinase activity"/>
    <property type="evidence" value="ECO:0007669"/>
    <property type="project" value="UniProtKB-UniRule"/>
</dbReference>
<dbReference type="SMART" id="SM00904">
    <property type="entry name" value="Flavokinase"/>
    <property type="match status" value="1"/>
</dbReference>
<keyword evidence="9 15" id="KW-0418">Kinase</keyword>
<evidence type="ECO:0000256" key="10">
    <source>
        <dbReference type="ARBA" id="ARBA00022827"/>
    </source>
</evidence>
<dbReference type="SUPFAM" id="SSF52374">
    <property type="entry name" value="Nucleotidylyl transferase"/>
    <property type="match status" value="1"/>
</dbReference>
<dbReference type="NCBIfam" id="NF004160">
    <property type="entry name" value="PRK05627.1-3"/>
    <property type="match status" value="1"/>
</dbReference>
<dbReference type="InterPro" id="IPR015864">
    <property type="entry name" value="FAD_synthase"/>
</dbReference>
<evidence type="ECO:0000313" key="17">
    <source>
        <dbReference type="EMBL" id="SKA17277.1"/>
    </source>
</evidence>
<dbReference type="InterPro" id="IPR014729">
    <property type="entry name" value="Rossmann-like_a/b/a_fold"/>
</dbReference>
<comment type="function">
    <text evidence="1">Catalyzes the phosphorylation of riboflavin to FMN followed by the adenylation of FMN to FAD.</text>
</comment>
<dbReference type="GO" id="GO:0003919">
    <property type="term" value="F:FMN adenylyltransferase activity"/>
    <property type="evidence" value="ECO:0007669"/>
    <property type="project" value="UniProtKB-UniRule"/>
</dbReference>
<keyword evidence="18" id="KW-1185">Reference proteome</keyword>
<comment type="similarity">
    <text evidence="15">Belongs to the ribF family.</text>
</comment>
<dbReference type="Gene3D" id="3.40.50.620">
    <property type="entry name" value="HUPs"/>
    <property type="match status" value="1"/>
</dbReference>
<dbReference type="OrthoDB" id="9803667at2"/>
<comment type="pathway">
    <text evidence="3 15">Cofactor biosynthesis; FMN biosynthesis; FMN from riboflavin (ATP route): step 1/1.</text>
</comment>
<evidence type="ECO:0000259" key="16">
    <source>
        <dbReference type="SMART" id="SM00904"/>
    </source>
</evidence>
<sequence length="316" mass="34665">MRTITTNDFSHPLADRSVVTIGNFDGVHRGHREIFRQVTARANELSATSVVVTFSPHPLRVLRPDDRRFCLITTDDQKRELIGESDIDLLLVIPFTKEFSALSADLFVRQILHACLGLCYLVIGHDYAFGRGREGNEPFLVQMGQELGFEVQSLDPVGDAGVLFSSSAVRRLVTNGAVAEALQILGRCHCVSGQVIHGREIGRSLGFPTANISTHNELIPGDGVYAVWVSVLDQLIMGACSVGVNPTFGGGQHTIEVFLFDFSADLYGHDVVIHFVDKLRDVTRFSDKTALMSQITTDVATARRILASGLPVEFQQ</sequence>
<evidence type="ECO:0000313" key="18">
    <source>
        <dbReference type="Proteomes" id="UP000190102"/>
    </source>
</evidence>
<dbReference type="GO" id="GO:0006747">
    <property type="term" value="P:FAD biosynthetic process"/>
    <property type="evidence" value="ECO:0007669"/>
    <property type="project" value="UniProtKB-UniRule"/>
</dbReference>
<gene>
    <name evidence="17" type="ORF">SAMN02745119_02960</name>
</gene>
<evidence type="ECO:0000256" key="13">
    <source>
        <dbReference type="ARBA" id="ARBA00047880"/>
    </source>
</evidence>
<dbReference type="InterPro" id="IPR002606">
    <property type="entry name" value="Riboflavin_kinase_bac"/>
</dbReference>
<name>A0A1T4RN16_9BACT</name>
<evidence type="ECO:0000256" key="4">
    <source>
        <dbReference type="ARBA" id="ARBA00022630"/>
    </source>
</evidence>
<keyword evidence="11 15" id="KW-0067">ATP-binding</keyword>
<proteinExistence type="inferred from homology"/>
<dbReference type="Pfam" id="PF01687">
    <property type="entry name" value="Flavokinase"/>
    <property type="match status" value="1"/>
</dbReference>
<dbReference type="EC" id="2.7.1.26" evidence="15"/>
<dbReference type="STRING" id="115783.SAMN02745119_02960"/>
<accession>A0A1T4RN16</accession>
<dbReference type="PIRSF" id="PIRSF004491">
    <property type="entry name" value="FAD_Synth"/>
    <property type="match status" value="1"/>
</dbReference>
<reference evidence="18" key="1">
    <citation type="submission" date="2017-02" db="EMBL/GenBank/DDBJ databases">
        <authorList>
            <person name="Varghese N."/>
            <person name="Submissions S."/>
        </authorList>
    </citation>
    <scope>NUCLEOTIDE SEQUENCE [LARGE SCALE GENOMIC DNA]</scope>
    <source>
        <strain evidence="18">ATCC BAA-34</strain>
    </source>
</reference>
<evidence type="ECO:0000256" key="2">
    <source>
        <dbReference type="ARBA" id="ARBA00004726"/>
    </source>
</evidence>
<keyword evidence="10 15" id="KW-0274">FAD</keyword>
<keyword evidence="12" id="KW-0511">Multifunctional enzyme</keyword>
<dbReference type="RefSeq" id="WP_078791182.1">
    <property type="nucleotide sequence ID" value="NZ_FUWR01000022.1"/>
</dbReference>
<feature type="domain" description="Riboflavin kinase" evidence="16">
    <location>
        <begin position="184"/>
        <end position="307"/>
    </location>
</feature>
<protein>
    <recommendedName>
        <fullName evidence="15">Riboflavin biosynthesis protein</fullName>
    </recommendedName>
    <domain>
        <recommendedName>
            <fullName evidence="15">Riboflavin kinase</fullName>
            <ecNumber evidence="15">2.7.1.26</ecNumber>
        </recommendedName>
        <alternativeName>
            <fullName evidence="15">Flavokinase</fullName>
        </alternativeName>
    </domain>
    <domain>
        <recommendedName>
            <fullName evidence="15">FMN adenylyltransferase</fullName>
            <ecNumber evidence="15">2.7.7.2</ecNumber>
        </recommendedName>
        <alternativeName>
            <fullName evidence="15">FAD pyrophosphorylase</fullName>
        </alternativeName>
        <alternativeName>
            <fullName evidence="15">FAD synthase</fullName>
        </alternativeName>
    </domain>
</protein>
<evidence type="ECO:0000256" key="1">
    <source>
        <dbReference type="ARBA" id="ARBA00002121"/>
    </source>
</evidence>
<evidence type="ECO:0000256" key="7">
    <source>
        <dbReference type="ARBA" id="ARBA00022695"/>
    </source>
</evidence>
<dbReference type="GO" id="GO:0009231">
    <property type="term" value="P:riboflavin biosynthetic process"/>
    <property type="evidence" value="ECO:0007669"/>
    <property type="project" value="InterPro"/>
</dbReference>
<dbReference type="EMBL" id="FUWR01000022">
    <property type="protein sequence ID" value="SKA17277.1"/>
    <property type="molecule type" value="Genomic_DNA"/>
</dbReference>
<dbReference type="FunFam" id="3.40.50.620:FF:000021">
    <property type="entry name" value="Riboflavin biosynthesis protein"/>
    <property type="match status" value="1"/>
</dbReference>
<dbReference type="InterPro" id="IPR023468">
    <property type="entry name" value="Riboflavin_kinase"/>
</dbReference>
<dbReference type="FunFam" id="2.40.30.30:FF:000003">
    <property type="entry name" value="Riboflavin biosynthesis protein"/>
    <property type="match status" value="1"/>
</dbReference>
<dbReference type="PANTHER" id="PTHR22749:SF6">
    <property type="entry name" value="RIBOFLAVIN KINASE"/>
    <property type="match status" value="1"/>
</dbReference>
<keyword evidence="4 15" id="KW-0285">Flavoprotein</keyword>
<comment type="catalytic activity">
    <reaction evidence="14 15">
        <text>FMN + ATP + H(+) = FAD + diphosphate</text>
        <dbReference type="Rhea" id="RHEA:17237"/>
        <dbReference type="ChEBI" id="CHEBI:15378"/>
        <dbReference type="ChEBI" id="CHEBI:30616"/>
        <dbReference type="ChEBI" id="CHEBI:33019"/>
        <dbReference type="ChEBI" id="CHEBI:57692"/>
        <dbReference type="ChEBI" id="CHEBI:58210"/>
        <dbReference type="EC" id="2.7.7.2"/>
    </reaction>
</comment>
<dbReference type="GO" id="GO:0005524">
    <property type="term" value="F:ATP binding"/>
    <property type="evidence" value="ECO:0007669"/>
    <property type="project" value="UniProtKB-UniRule"/>
</dbReference>
<comment type="pathway">
    <text evidence="2 15">Cofactor biosynthesis; FAD biosynthesis; FAD from FMN: step 1/1.</text>
</comment>
<keyword evidence="8 15" id="KW-0547">Nucleotide-binding</keyword>
<comment type="catalytic activity">
    <reaction evidence="13 15">
        <text>riboflavin + ATP = FMN + ADP + H(+)</text>
        <dbReference type="Rhea" id="RHEA:14357"/>
        <dbReference type="ChEBI" id="CHEBI:15378"/>
        <dbReference type="ChEBI" id="CHEBI:30616"/>
        <dbReference type="ChEBI" id="CHEBI:57986"/>
        <dbReference type="ChEBI" id="CHEBI:58210"/>
        <dbReference type="ChEBI" id="CHEBI:456216"/>
        <dbReference type="EC" id="2.7.1.26"/>
    </reaction>
</comment>
<dbReference type="Pfam" id="PF06574">
    <property type="entry name" value="FAD_syn"/>
    <property type="match status" value="1"/>
</dbReference>
<evidence type="ECO:0000256" key="3">
    <source>
        <dbReference type="ARBA" id="ARBA00005201"/>
    </source>
</evidence>
<evidence type="ECO:0000256" key="5">
    <source>
        <dbReference type="ARBA" id="ARBA00022643"/>
    </source>
</evidence>
<dbReference type="NCBIfam" id="TIGR00083">
    <property type="entry name" value="ribF"/>
    <property type="match status" value="1"/>
</dbReference>
<dbReference type="PANTHER" id="PTHR22749">
    <property type="entry name" value="RIBOFLAVIN KINASE/FMN ADENYLYLTRANSFERASE"/>
    <property type="match status" value="1"/>
</dbReference>
<keyword evidence="7 15" id="KW-0548">Nucleotidyltransferase</keyword>
<evidence type="ECO:0000256" key="12">
    <source>
        <dbReference type="ARBA" id="ARBA00023268"/>
    </source>
</evidence>
<dbReference type="UniPathway" id="UPA00277">
    <property type="reaction ID" value="UER00407"/>
</dbReference>
<evidence type="ECO:0000256" key="11">
    <source>
        <dbReference type="ARBA" id="ARBA00022840"/>
    </source>
</evidence>
<evidence type="ECO:0000256" key="8">
    <source>
        <dbReference type="ARBA" id="ARBA00022741"/>
    </source>
</evidence>
<dbReference type="CDD" id="cd02064">
    <property type="entry name" value="FAD_synthetase_N"/>
    <property type="match status" value="1"/>
</dbReference>
<dbReference type="InterPro" id="IPR015865">
    <property type="entry name" value="Riboflavin_kinase_bac/euk"/>
</dbReference>
<organism evidence="17 18">
    <name type="scientific">Trichlorobacter thiogenes</name>
    <dbReference type="NCBI Taxonomy" id="115783"/>
    <lineage>
        <taxon>Bacteria</taxon>
        <taxon>Pseudomonadati</taxon>
        <taxon>Thermodesulfobacteriota</taxon>
        <taxon>Desulfuromonadia</taxon>
        <taxon>Geobacterales</taxon>
        <taxon>Geobacteraceae</taxon>
        <taxon>Trichlorobacter</taxon>
    </lineage>
</organism>
<dbReference type="GO" id="GO:0009398">
    <property type="term" value="P:FMN biosynthetic process"/>
    <property type="evidence" value="ECO:0007669"/>
    <property type="project" value="UniProtKB-UniRule"/>
</dbReference>
<keyword evidence="5 15" id="KW-0288">FMN</keyword>
<evidence type="ECO:0000256" key="6">
    <source>
        <dbReference type="ARBA" id="ARBA00022679"/>
    </source>
</evidence>
<dbReference type="Proteomes" id="UP000190102">
    <property type="component" value="Unassembled WGS sequence"/>
</dbReference>
<evidence type="ECO:0000256" key="15">
    <source>
        <dbReference type="PIRNR" id="PIRNR004491"/>
    </source>
</evidence>
<dbReference type="SUPFAM" id="SSF82114">
    <property type="entry name" value="Riboflavin kinase-like"/>
    <property type="match status" value="1"/>
</dbReference>
<dbReference type="NCBIfam" id="NF004162">
    <property type="entry name" value="PRK05627.1-5"/>
    <property type="match status" value="1"/>
</dbReference>
<keyword evidence="6 15" id="KW-0808">Transferase</keyword>
<dbReference type="Gene3D" id="2.40.30.30">
    <property type="entry name" value="Riboflavin kinase-like"/>
    <property type="match status" value="1"/>
</dbReference>
<dbReference type="InterPro" id="IPR023465">
    <property type="entry name" value="Riboflavin_kinase_dom_sf"/>
</dbReference>
<dbReference type="AlphaFoldDB" id="A0A1T4RN16"/>
<dbReference type="UniPathway" id="UPA00276">
    <property type="reaction ID" value="UER00406"/>
</dbReference>
<evidence type="ECO:0000256" key="14">
    <source>
        <dbReference type="ARBA" id="ARBA00049494"/>
    </source>
</evidence>
<dbReference type="EC" id="2.7.7.2" evidence="15"/>
<evidence type="ECO:0000256" key="9">
    <source>
        <dbReference type="ARBA" id="ARBA00022777"/>
    </source>
</evidence>